<keyword evidence="6" id="KW-1185">Reference proteome</keyword>
<dbReference type="PANTHER" id="PTHR12599:SF0">
    <property type="entry name" value="PTERIN-4-ALPHA-CARBINOLAMINE DEHYDRATASE"/>
    <property type="match status" value="1"/>
</dbReference>
<dbReference type="Proteomes" id="UP000188169">
    <property type="component" value="Unassembled WGS sequence"/>
</dbReference>
<comment type="similarity">
    <text evidence="2 4">Belongs to the pterin-4-alpha-carbinolamine dehydratase family.</text>
</comment>
<dbReference type="STRING" id="1945520.A1019T_02063"/>
<dbReference type="RefSeq" id="WP_077449442.1">
    <property type="nucleotide sequence ID" value="NZ_FUGD01000122.1"/>
</dbReference>
<proteinExistence type="inferred from homology"/>
<dbReference type="HAMAP" id="MF_00434">
    <property type="entry name" value="Pterin_4_alpha"/>
    <property type="match status" value="1"/>
</dbReference>
<protein>
    <recommendedName>
        <fullName evidence="4">Putative pterin-4-alpha-carbinolamine dehydratase</fullName>
        <shortName evidence="4">PHS</shortName>
        <ecNumber evidence="4">4.2.1.96</ecNumber>
    </recommendedName>
    <alternativeName>
        <fullName evidence="4">4-alpha-hydroxy-tetrahydropterin dehydratase</fullName>
    </alternativeName>
    <alternativeName>
        <fullName evidence="4">Pterin carbinolamine dehydratase</fullName>
        <shortName evidence="4">PCD</shortName>
    </alternativeName>
</protein>
<name>A0A1R4EHS5_9GAMM</name>
<dbReference type="NCBIfam" id="NF002017">
    <property type="entry name" value="PRK00823.1-2"/>
    <property type="match status" value="1"/>
</dbReference>
<keyword evidence="3 4" id="KW-0456">Lyase</keyword>
<evidence type="ECO:0000313" key="6">
    <source>
        <dbReference type="Proteomes" id="UP000188169"/>
    </source>
</evidence>
<reference evidence="6" key="1">
    <citation type="submission" date="2017-02" db="EMBL/GenBank/DDBJ databases">
        <authorList>
            <person name="Mornico D."/>
        </authorList>
    </citation>
    <scope>NUCLEOTIDE SEQUENCE [LARGE SCALE GENOMIC DNA]</scope>
</reference>
<dbReference type="InterPro" id="IPR036428">
    <property type="entry name" value="PCD_sf"/>
</dbReference>
<accession>A0A1R4EHS5</accession>
<dbReference type="Pfam" id="PF01329">
    <property type="entry name" value="Pterin_4a"/>
    <property type="match status" value="1"/>
</dbReference>
<evidence type="ECO:0000256" key="1">
    <source>
        <dbReference type="ARBA" id="ARBA00001554"/>
    </source>
</evidence>
<dbReference type="GO" id="GO:0008124">
    <property type="term" value="F:4-alpha-hydroxytetrahydrobiopterin dehydratase activity"/>
    <property type="evidence" value="ECO:0007669"/>
    <property type="project" value="UniProtKB-UniRule"/>
</dbReference>
<evidence type="ECO:0000256" key="2">
    <source>
        <dbReference type="ARBA" id="ARBA00006472"/>
    </source>
</evidence>
<dbReference type="Gene3D" id="3.30.1360.20">
    <property type="entry name" value="Transcriptional coactivator/pterin dehydratase"/>
    <property type="match status" value="1"/>
</dbReference>
<evidence type="ECO:0000256" key="3">
    <source>
        <dbReference type="ARBA" id="ARBA00023239"/>
    </source>
</evidence>
<dbReference type="AlphaFoldDB" id="A0A1R4EHS5"/>
<evidence type="ECO:0000313" key="5">
    <source>
        <dbReference type="EMBL" id="SJM38075.1"/>
    </source>
</evidence>
<dbReference type="InterPro" id="IPR001533">
    <property type="entry name" value="Pterin_deHydtase"/>
</dbReference>
<dbReference type="GO" id="GO:0006729">
    <property type="term" value="P:tetrahydrobiopterin biosynthetic process"/>
    <property type="evidence" value="ECO:0007669"/>
    <property type="project" value="InterPro"/>
</dbReference>
<organism evidence="5 6">
    <name type="scientific">Psychrobacter pasteurii</name>
    <dbReference type="NCBI Taxonomy" id="1945520"/>
    <lineage>
        <taxon>Bacteria</taxon>
        <taxon>Pseudomonadati</taxon>
        <taxon>Pseudomonadota</taxon>
        <taxon>Gammaproteobacteria</taxon>
        <taxon>Moraxellales</taxon>
        <taxon>Moraxellaceae</taxon>
        <taxon>Psychrobacter</taxon>
    </lineage>
</organism>
<dbReference type="OrthoDB" id="5294615at2"/>
<evidence type="ECO:0000256" key="4">
    <source>
        <dbReference type="HAMAP-Rule" id="MF_00434"/>
    </source>
</evidence>
<dbReference type="SUPFAM" id="SSF55248">
    <property type="entry name" value="PCD-like"/>
    <property type="match status" value="1"/>
</dbReference>
<comment type="catalytic activity">
    <reaction evidence="1 4">
        <text>(4aS,6R)-4a-hydroxy-L-erythro-5,6,7,8-tetrahydrobiopterin = (6R)-L-erythro-6,7-dihydrobiopterin + H2O</text>
        <dbReference type="Rhea" id="RHEA:11920"/>
        <dbReference type="ChEBI" id="CHEBI:15377"/>
        <dbReference type="ChEBI" id="CHEBI:15642"/>
        <dbReference type="ChEBI" id="CHEBI:43120"/>
        <dbReference type="EC" id="4.2.1.96"/>
    </reaction>
</comment>
<sequence>MSHLTDAQVELQLQDLEGWSKEGNAIVKTFIFHNFVEAMSFMVQAAFRAQELEHHPEWTNNYNEVHVRLTTDDLNGISSHDIRLAKRMEEILRQKTF</sequence>
<dbReference type="EMBL" id="FUGD01000122">
    <property type="protein sequence ID" value="SJM38075.1"/>
    <property type="molecule type" value="Genomic_DNA"/>
</dbReference>
<dbReference type="PANTHER" id="PTHR12599">
    <property type="entry name" value="PTERIN-4-ALPHA-CARBINOLAMINE DEHYDRATASE"/>
    <property type="match status" value="1"/>
</dbReference>
<dbReference type="EC" id="4.2.1.96" evidence="4"/>
<gene>
    <name evidence="5" type="primary">phhB</name>
    <name evidence="5" type="ORF">A1019T_02063</name>
</gene>